<organism evidence="1 2">
    <name type="scientific">Spirochaeta isovalerica</name>
    <dbReference type="NCBI Taxonomy" id="150"/>
    <lineage>
        <taxon>Bacteria</taxon>
        <taxon>Pseudomonadati</taxon>
        <taxon>Spirochaetota</taxon>
        <taxon>Spirochaetia</taxon>
        <taxon>Spirochaetales</taxon>
        <taxon>Spirochaetaceae</taxon>
        <taxon>Spirochaeta</taxon>
    </lineage>
</organism>
<evidence type="ECO:0000313" key="1">
    <source>
        <dbReference type="EMBL" id="MBB6481272.1"/>
    </source>
</evidence>
<name>A0A841RFZ8_9SPIO</name>
<accession>A0A841RFZ8</accession>
<dbReference type="RefSeq" id="WP_184747526.1">
    <property type="nucleotide sequence ID" value="NZ_JACHGJ010000006.1"/>
</dbReference>
<protein>
    <submittedName>
        <fullName evidence="1">Uncharacterized protein</fullName>
    </submittedName>
</protein>
<comment type="caution">
    <text evidence="1">The sequence shown here is derived from an EMBL/GenBank/DDBJ whole genome shotgun (WGS) entry which is preliminary data.</text>
</comment>
<keyword evidence="2" id="KW-1185">Reference proteome</keyword>
<dbReference type="AlphaFoldDB" id="A0A841RFZ8"/>
<gene>
    <name evidence="1" type="ORF">HNR50_002952</name>
</gene>
<dbReference type="Proteomes" id="UP000587760">
    <property type="component" value="Unassembled WGS sequence"/>
</dbReference>
<reference evidence="1 2" key="1">
    <citation type="submission" date="2020-08" db="EMBL/GenBank/DDBJ databases">
        <title>Genomic Encyclopedia of Type Strains, Phase IV (KMG-IV): sequencing the most valuable type-strain genomes for metagenomic binning, comparative biology and taxonomic classification.</title>
        <authorList>
            <person name="Goeker M."/>
        </authorList>
    </citation>
    <scope>NUCLEOTIDE SEQUENCE [LARGE SCALE GENOMIC DNA]</scope>
    <source>
        <strain evidence="1 2">DSM 2461</strain>
    </source>
</reference>
<evidence type="ECO:0000313" key="2">
    <source>
        <dbReference type="Proteomes" id="UP000587760"/>
    </source>
</evidence>
<sequence length="62" mass="7656">MEKMIQLKPIAPDDIKILYDWFRHDENLYKYTCRPVDIYNETFKEYKKRKLASYESIPTEHV</sequence>
<proteinExistence type="predicted"/>
<dbReference type="EMBL" id="JACHGJ010000006">
    <property type="protein sequence ID" value="MBB6481272.1"/>
    <property type="molecule type" value="Genomic_DNA"/>
</dbReference>